<dbReference type="AlphaFoldDB" id="A0A914Q4E6"/>
<evidence type="ECO:0000313" key="1">
    <source>
        <dbReference type="Proteomes" id="UP000887578"/>
    </source>
</evidence>
<sequence length="148" mass="17223">MYLQDISFPKVAAYLLRQHLSQNIDTLLIDFRQSKTPSIDDVFTTFSLDCEERSHQYTSFTTIVSNFPQKEIIDTLVKKLRQYVSKKLIILVDEKPYDSYLRLLKTRQFVVAGFATYFAAKEEFIIFKYASNDGDLCIGLRAPKKCNK</sequence>
<dbReference type="WBParaSite" id="PDA_v2.g26219.t1">
    <property type="protein sequence ID" value="PDA_v2.g26219.t1"/>
    <property type="gene ID" value="PDA_v2.g26219"/>
</dbReference>
<evidence type="ECO:0000313" key="2">
    <source>
        <dbReference type="WBParaSite" id="PDA_v2.g26219.t1"/>
    </source>
</evidence>
<keyword evidence="1" id="KW-1185">Reference proteome</keyword>
<name>A0A914Q4E6_9BILA</name>
<protein>
    <submittedName>
        <fullName evidence="2">Uncharacterized protein</fullName>
    </submittedName>
</protein>
<proteinExistence type="predicted"/>
<accession>A0A914Q4E6</accession>
<organism evidence="1 2">
    <name type="scientific">Panagrolaimus davidi</name>
    <dbReference type="NCBI Taxonomy" id="227884"/>
    <lineage>
        <taxon>Eukaryota</taxon>
        <taxon>Metazoa</taxon>
        <taxon>Ecdysozoa</taxon>
        <taxon>Nematoda</taxon>
        <taxon>Chromadorea</taxon>
        <taxon>Rhabditida</taxon>
        <taxon>Tylenchina</taxon>
        <taxon>Panagrolaimomorpha</taxon>
        <taxon>Panagrolaimoidea</taxon>
        <taxon>Panagrolaimidae</taxon>
        <taxon>Panagrolaimus</taxon>
    </lineage>
</organism>
<reference evidence="2" key="1">
    <citation type="submission" date="2022-11" db="UniProtKB">
        <authorList>
            <consortium name="WormBaseParasite"/>
        </authorList>
    </citation>
    <scope>IDENTIFICATION</scope>
</reference>
<dbReference type="Proteomes" id="UP000887578">
    <property type="component" value="Unplaced"/>
</dbReference>